<organism evidence="1 2">
    <name type="scientific">Stylosanthes scabra</name>
    <dbReference type="NCBI Taxonomy" id="79078"/>
    <lineage>
        <taxon>Eukaryota</taxon>
        <taxon>Viridiplantae</taxon>
        <taxon>Streptophyta</taxon>
        <taxon>Embryophyta</taxon>
        <taxon>Tracheophyta</taxon>
        <taxon>Spermatophyta</taxon>
        <taxon>Magnoliopsida</taxon>
        <taxon>eudicotyledons</taxon>
        <taxon>Gunneridae</taxon>
        <taxon>Pentapetalae</taxon>
        <taxon>rosids</taxon>
        <taxon>fabids</taxon>
        <taxon>Fabales</taxon>
        <taxon>Fabaceae</taxon>
        <taxon>Papilionoideae</taxon>
        <taxon>50 kb inversion clade</taxon>
        <taxon>dalbergioids sensu lato</taxon>
        <taxon>Dalbergieae</taxon>
        <taxon>Pterocarpus clade</taxon>
        <taxon>Stylosanthes</taxon>
    </lineage>
</organism>
<evidence type="ECO:0000313" key="2">
    <source>
        <dbReference type="Proteomes" id="UP001341840"/>
    </source>
</evidence>
<gene>
    <name evidence="1" type="ORF">PIB30_023947</name>
</gene>
<dbReference type="Proteomes" id="UP001341840">
    <property type="component" value="Unassembled WGS sequence"/>
</dbReference>
<comment type="caution">
    <text evidence="1">The sequence shown here is derived from an EMBL/GenBank/DDBJ whole genome shotgun (WGS) entry which is preliminary data.</text>
</comment>
<name>A0ABU6WBH8_9FABA</name>
<protein>
    <submittedName>
        <fullName evidence="1">Uncharacterized protein</fullName>
    </submittedName>
</protein>
<evidence type="ECO:0000313" key="1">
    <source>
        <dbReference type="EMBL" id="MED6181925.1"/>
    </source>
</evidence>
<reference evidence="1 2" key="1">
    <citation type="journal article" date="2023" name="Plants (Basel)">
        <title>Bridging the Gap: Combining Genomics and Transcriptomics Approaches to Understand Stylosanthes scabra, an Orphan Legume from the Brazilian Caatinga.</title>
        <authorList>
            <person name="Ferreira-Neto J.R.C."/>
            <person name="da Silva M.D."/>
            <person name="Binneck E."/>
            <person name="de Melo N.F."/>
            <person name="da Silva R.H."/>
            <person name="de Melo A.L.T.M."/>
            <person name="Pandolfi V."/>
            <person name="Bustamante F.O."/>
            <person name="Brasileiro-Vidal A.C."/>
            <person name="Benko-Iseppon A.M."/>
        </authorList>
    </citation>
    <scope>NUCLEOTIDE SEQUENCE [LARGE SCALE GENOMIC DNA]</scope>
    <source>
        <tissue evidence="1">Leaves</tissue>
    </source>
</reference>
<proteinExistence type="predicted"/>
<accession>A0ABU6WBH8</accession>
<dbReference type="EMBL" id="JASCZI010181327">
    <property type="protein sequence ID" value="MED6181925.1"/>
    <property type="molecule type" value="Genomic_DNA"/>
</dbReference>
<keyword evidence="2" id="KW-1185">Reference proteome</keyword>
<sequence>MFDKLTEPFLLRIVTELEVDSNPHFPELASGDAFRDSKERGICIAGPVAAGLLSVRRGLPDAAALAGLTGGLLFLSSRLINYLVPDDDQADFEFLITISNITQPLSKYQEMRLLPTDFVADVTGGISGGITGATFTGGKNPPVIPPPNLKKAKILIKSAGNGRFFL</sequence>